<feature type="compositionally biased region" description="Polar residues" evidence="1">
    <location>
        <begin position="1"/>
        <end position="11"/>
    </location>
</feature>
<keyword evidence="4" id="KW-1185">Reference proteome</keyword>
<keyword evidence="2" id="KW-0472">Membrane</keyword>
<feature type="region of interest" description="Disordered" evidence="1">
    <location>
        <begin position="1"/>
        <end position="20"/>
    </location>
</feature>
<accession>A0ABQ8IVG6</accession>
<feature type="compositionally biased region" description="Polar residues" evidence="1">
    <location>
        <begin position="233"/>
        <end position="257"/>
    </location>
</feature>
<evidence type="ECO:0000313" key="4">
    <source>
        <dbReference type="Proteomes" id="UP000887458"/>
    </source>
</evidence>
<reference evidence="3 4" key="2">
    <citation type="journal article" date="2022" name="Mol. Biol. Evol.">
        <title>Comparative Genomics Reveals Insights into the Divergent Evolution of Astigmatic Mites and Household Pest Adaptations.</title>
        <authorList>
            <person name="Xiong Q."/>
            <person name="Wan A.T."/>
            <person name="Liu X."/>
            <person name="Fung C.S."/>
            <person name="Xiao X."/>
            <person name="Malainual N."/>
            <person name="Hou J."/>
            <person name="Wang L."/>
            <person name="Wang M."/>
            <person name="Yang K.Y."/>
            <person name="Cui Y."/>
            <person name="Leung E.L."/>
            <person name="Nong W."/>
            <person name="Shin S.K."/>
            <person name="Au S.W."/>
            <person name="Jeong K.Y."/>
            <person name="Chew F.T."/>
            <person name="Hui J.H."/>
            <person name="Leung T.F."/>
            <person name="Tungtrongchitr A."/>
            <person name="Zhong N."/>
            <person name="Liu Z."/>
            <person name="Tsui S.K."/>
        </authorList>
    </citation>
    <scope>NUCLEOTIDE SEQUENCE [LARGE SCALE GENOMIC DNA]</scope>
    <source>
        <strain evidence="3">Derp</strain>
    </source>
</reference>
<sequence length="257" mass="29275">MNRTFSIQSNDDGGGGCSSTIMTTTNNNNNNYHHHSNQRKSLSSNYIIIKFLLILWLIIGIILYLLDIFLFHVSSTIKDLINLPSDLIFLLAILNNFSLIISIVYELRSLLIVSIIFDCLLLVAIPALIVEVLPNLLTYSSIMISIILAIYYGVLYMNYRYQPPSLFSVDNNNNSYHHGIMMIGKYNRTNLPYDYLSQMAESTRFNSVNYHPQPPPPPSSSTTLSSTTRHHQQQPSATEYLNIFEPSTPQPRRSCQF</sequence>
<organism evidence="3 4">
    <name type="scientific">Dermatophagoides pteronyssinus</name>
    <name type="common">European house dust mite</name>
    <dbReference type="NCBI Taxonomy" id="6956"/>
    <lineage>
        <taxon>Eukaryota</taxon>
        <taxon>Metazoa</taxon>
        <taxon>Ecdysozoa</taxon>
        <taxon>Arthropoda</taxon>
        <taxon>Chelicerata</taxon>
        <taxon>Arachnida</taxon>
        <taxon>Acari</taxon>
        <taxon>Acariformes</taxon>
        <taxon>Sarcoptiformes</taxon>
        <taxon>Astigmata</taxon>
        <taxon>Psoroptidia</taxon>
        <taxon>Analgoidea</taxon>
        <taxon>Pyroglyphidae</taxon>
        <taxon>Dermatophagoidinae</taxon>
        <taxon>Dermatophagoides</taxon>
    </lineage>
</organism>
<keyword evidence="2" id="KW-0812">Transmembrane</keyword>
<feature type="region of interest" description="Disordered" evidence="1">
    <location>
        <begin position="207"/>
        <end position="257"/>
    </location>
</feature>
<dbReference type="EMBL" id="NJHN03000112">
    <property type="protein sequence ID" value="KAH9414279.1"/>
    <property type="molecule type" value="Genomic_DNA"/>
</dbReference>
<feature type="transmembrane region" description="Helical" evidence="2">
    <location>
        <begin position="86"/>
        <end position="105"/>
    </location>
</feature>
<evidence type="ECO:0000256" key="1">
    <source>
        <dbReference type="SAM" id="MobiDB-lite"/>
    </source>
</evidence>
<protein>
    <submittedName>
        <fullName evidence="3">Uncharacterized protein</fullName>
    </submittedName>
</protein>
<gene>
    <name evidence="3" type="ORF">DERP_008476</name>
</gene>
<evidence type="ECO:0000256" key="2">
    <source>
        <dbReference type="SAM" id="Phobius"/>
    </source>
</evidence>
<feature type="transmembrane region" description="Helical" evidence="2">
    <location>
        <begin position="136"/>
        <end position="157"/>
    </location>
</feature>
<feature type="transmembrane region" description="Helical" evidence="2">
    <location>
        <begin position="110"/>
        <end position="130"/>
    </location>
</feature>
<dbReference type="Proteomes" id="UP000887458">
    <property type="component" value="Unassembled WGS sequence"/>
</dbReference>
<feature type="transmembrane region" description="Helical" evidence="2">
    <location>
        <begin position="47"/>
        <end position="66"/>
    </location>
</feature>
<proteinExistence type="predicted"/>
<comment type="caution">
    <text evidence="3">The sequence shown here is derived from an EMBL/GenBank/DDBJ whole genome shotgun (WGS) entry which is preliminary data.</text>
</comment>
<evidence type="ECO:0000313" key="3">
    <source>
        <dbReference type="EMBL" id="KAH9414279.1"/>
    </source>
</evidence>
<keyword evidence="2" id="KW-1133">Transmembrane helix</keyword>
<reference evidence="3 4" key="1">
    <citation type="journal article" date="2018" name="J. Allergy Clin. Immunol.">
        <title>High-quality assembly of Dermatophagoides pteronyssinus genome and transcriptome reveals a wide range of novel allergens.</title>
        <authorList>
            <person name="Liu X.Y."/>
            <person name="Yang K.Y."/>
            <person name="Wang M.Q."/>
            <person name="Kwok J.S."/>
            <person name="Zeng X."/>
            <person name="Yang Z."/>
            <person name="Xiao X.J."/>
            <person name="Lau C.P."/>
            <person name="Li Y."/>
            <person name="Huang Z.M."/>
            <person name="Ba J.G."/>
            <person name="Yim A.K."/>
            <person name="Ouyang C.Y."/>
            <person name="Ngai S.M."/>
            <person name="Chan T.F."/>
            <person name="Leung E.L."/>
            <person name="Liu L."/>
            <person name="Liu Z.G."/>
            <person name="Tsui S.K."/>
        </authorList>
    </citation>
    <scope>NUCLEOTIDE SEQUENCE [LARGE SCALE GENOMIC DNA]</scope>
    <source>
        <strain evidence="3">Derp</strain>
    </source>
</reference>
<name>A0ABQ8IVG6_DERPT</name>